<evidence type="ECO:0000256" key="3">
    <source>
        <dbReference type="ARBA" id="ARBA00022448"/>
    </source>
</evidence>
<evidence type="ECO:0000313" key="12">
    <source>
        <dbReference type="Proteomes" id="UP000231742"/>
    </source>
</evidence>
<keyword evidence="3" id="KW-0813">Transport</keyword>
<dbReference type="GO" id="GO:0016887">
    <property type="term" value="F:ATP hydrolysis activity"/>
    <property type="evidence" value="ECO:0007669"/>
    <property type="project" value="InterPro"/>
</dbReference>
<evidence type="ECO:0000256" key="1">
    <source>
        <dbReference type="ARBA" id="ARBA00004202"/>
    </source>
</evidence>
<dbReference type="InterPro" id="IPR050388">
    <property type="entry name" value="ABC_Ni/Peptide_Import"/>
</dbReference>
<dbReference type="PANTHER" id="PTHR43297:SF14">
    <property type="entry name" value="ATPASE AAA-TYPE CORE DOMAIN-CONTAINING PROTEIN"/>
    <property type="match status" value="1"/>
</dbReference>
<dbReference type="Pfam" id="PF00005">
    <property type="entry name" value="ABC_tran"/>
    <property type="match status" value="1"/>
</dbReference>
<dbReference type="InterPro" id="IPR027417">
    <property type="entry name" value="P-loop_NTPase"/>
</dbReference>
<sequence>MLDITTLSLTIGPDRQILRDVSLSVAAGEAVGLVGESGSGKSMTLRSILQIEPTGSEVTGSITLDDVDVRALRGEELRRMRANDVSMIAQNPHAVLNPVLPVERYLIEGMHDAQGQPTRTARLRAGELLEQVGIDAVDRVLRSYPHQLSGGMLQRVVIAGAIAGKPRLMLADEPTTALDVTTQAEVMAILDECRHELGMAMLFVTHDLDLAAAVCDRIAVMKDGEIVEIGLPEQLRDNPQHPYTRTLMESRPAGITWTLEGDTTP</sequence>
<dbReference type="AlphaFoldDB" id="A0A2M9D268"/>
<protein>
    <submittedName>
        <fullName evidence="11">ABC-type dipeptide/oligopeptide/nickel transport system ATPase component</fullName>
    </submittedName>
</protein>
<accession>A0A2M9D268</accession>
<comment type="subcellular location">
    <subcellularLocation>
        <location evidence="1">Cell membrane</location>
        <topology evidence="1">Peripheral membrane protein</topology>
    </subcellularLocation>
</comment>
<dbReference type="CDD" id="cd03257">
    <property type="entry name" value="ABC_NikE_OppD_transporters"/>
    <property type="match status" value="1"/>
</dbReference>
<evidence type="ECO:0000256" key="7">
    <source>
        <dbReference type="ARBA" id="ARBA00022840"/>
    </source>
</evidence>
<comment type="similarity">
    <text evidence="2">Belongs to the ABC transporter superfamily.</text>
</comment>
<dbReference type="Proteomes" id="UP000231742">
    <property type="component" value="Unassembled WGS sequence"/>
</dbReference>
<dbReference type="GO" id="GO:0005524">
    <property type="term" value="F:ATP binding"/>
    <property type="evidence" value="ECO:0007669"/>
    <property type="project" value="UniProtKB-KW"/>
</dbReference>
<keyword evidence="7" id="KW-0067">ATP-binding</keyword>
<keyword evidence="4" id="KW-1003">Cell membrane</keyword>
<dbReference type="PANTHER" id="PTHR43297">
    <property type="entry name" value="OLIGOPEPTIDE TRANSPORT ATP-BINDING PROTEIN APPD"/>
    <property type="match status" value="1"/>
</dbReference>
<dbReference type="InterPro" id="IPR017871">
    <property type="entry name" value="ABC_transporter-like_CS"/>
</dbReference>
<name>A0A2M9D268_9MICO</name>
<keyword evidence="5" id="KW-0997">Cell inner membrane</keyword>
<dbReference type="OrthoDB" id="8481147at2"/>
<dbReference type="Gene3D" id="3.40.50.300">
    <property type="entry name" value="P-loop containing nucleotide triphosphate hydrolases"/>
    <property type="match status" value="1"/>
</dbReference>
<dbReference type="GO" id="GO:0005886">
    <property type="term" value="C:plasma membrane"/>
    <property type="evidence" value="ECO:0007669"/>
    <property type="project" value="UniProtKB-SubCell"/>
</dbReference>
<dbReference type="EMBL" id="PGFH01000002">
    <property type="protein sequence ID" value="PJJ78282.1"/>
    <property type="molecule type" value="Genomic_DNA"/>
</dbReference>
<keyword evidence="8" id="KW-1278">Translocase</keyword>
<evidence type="ECO:0000256" key="2">
    <source>
        <dbReference type="ARBA" id="ARBA00005417"/>
    </source>
</evidence>
<feature type="domain" description="ABC transporter" evidence="10">
    <location>
        <begin position="2"/>
        <end position="248"/>
    </location>
</feature>
<organism evidence="11 12">
    <name type="scientific">Salinibacterium amurskyense</name>
    <dbReference type="NCBI Taxonomy" id="205941"/>
    <lineage>
        <taxon>Bacteria</taxon>
        <taxon>Bacillati</taxon>
        <taxon>Actinomycetota</taxon>
        <taxon>Actinomycetes</taxon>
        <taxon>Micrococcales</taxon>
        <taxon>Microbacteriaceae</taxon>
        <taxon>Salinibacterium</taxon>
    </lineage>
</organism>
<keyword evidence="12" id="KW-1185">Reference proteome</keyword>
<dbReference type="PROSITE" id="PS00211">
    <property type="entry name" value="ABC_TRANSPORTER_1"/>
    <property type="match status" value="1"/>
</dbReference>
<dbReference type="InterPro" id="IPR003439">
    <property type="entry name" value="ABC_transporter-like_ATP-bd"/>
</dbReference>
<dbReference type="PROSITE" id="PS50893">
    <property type="entry name" value="ABC_TRANSPORTER_2"/>
    <property type="match status" value="1"/>
</dbReference>
<dbReference type="InterPro" id="IPR003593">
    <property type="entry name" value="AAA+_ATPase"/>
</dbReference>
<comment type="caution">
    <text evidence="11">The sequence shown here is derived from an EMBL/GenBank/DDBJ whole genome shotgun (WGS) entry which is preliminary data.</text>
</comment>
<keyword evidence="6" id="KW-0547">Nucleotide-binding</keyword>
<proteinExistence type="inferred from homology"/>
<dbReference type="RefSeq" id="WP_100389339.1">
    <property type="nucleotide sequence ID" value="NZ_BMZU01000002.1"/>
</dbReference>
<evidence type="ECO:0000313" key="11">
    <source>
        <dbReference type="EMBL" id="PJJ78282.1"/>
    </source>
</evidence>
<gene>
    <name evidence="11" type="ORF">CLV85_1848</name>
</gene>
<evidence type="ECO:0000256" key="9">
    <source>
        <dbReference type="ARBA" id="ARBA00023136"/>
    </source>
</evidence>
<dbReference type="SMART" id="SM00382">
    <property type="entry name" value="AAA"/>
    <property type="match status" value="1"/>
</dbReference>
<reference evidence="11 12" key="1">
    <citation type="submission" date="2017-11" db="EMBL/GenBank/DDBJ databases">
        <title>Genomic Encyclopedia of Archaeal and Bacterial Type Strains, Phase II (KMG-II): From Individual Species to Whole Genera.</title>
        <authorList>
            <person name="Goeker M."/>
        </authorList>
    </citation>
    <scope>NUCLEOTIDE SEQUENCE [LARGE SCALE GENOMIC DNA]</scope>
    <source>
        <strain evidence="11 12">DSM 16400</strain>
    </source>
</reference>
<evidence type="ECO:0000256" key="4">
    <source>
        <dbReference type="ARBA" id="ARBA00022475"/>
    </source>
</evidence>
<keyword evidence="9" id="KW-0472">Membrane</keyword>
<evidence type="ECO:0000256" key="6">
    <source>
        <dbReference type="ARBA" id="ARBA00022741"/>
    </source>
</evidence>
<dbReference type="SUPFAM" id="SSF52540">
    <property type="entry name" value="P-loop containing nucleoside triphosphate hydrolases"/>
    <property type="match status" value="1"/>
</dbReference>
<evidence type="ECO:0000256" key="5">
    <source>
        <dbReference type="ARBA" id="ARBA00022519"/>
    </source>
</evidence>
<evidence type="ECO:0000256" key="8">
    <source>
        <dbReference type="ARBA" id="ARBA00022967"/>
    </source>
</evidence>
<evidence type="ECO:0000259" key="10">
    <source>
        <dbReference type="PROSITE" id="PS50893"/>
    </source>
</evidence>